<gene>
    <name evidence="2" type="ORF">BRAN1462_LOCUS28344</name>
</gene>
<keyword evidence="1" id="KW-0812">Transmembrane</keyword>
<name>A0A7S2P152_9DINO</name>
<evidence type="ECO:0000256" key="1">
    <source>
        <dbReference type="SAM" id="Phobius"/>
    </source>
</evidence>
<keyword evidence="1" id="KW-0472">Membrane</keyword>
<sequence length="100" mass="10618">MENFGYAGVVTRLLQPILPVFFDVQFNFLYNDWRNEFAIDFGAALGIFAFGALLLVAYAVVASDVAIMAGVGLEGILTSAEGASVVETLQAAAPEIDSLL</sequence>
<keyword evidence="1" id="KW-1133">Transmembrane helix</keyword>
<feature type="transmembrane region" description="Helical" evidence="1">
    <location>
        <begin position="37"/>
        <end position="61"/>
    </location>
</feature>
<dbReference type="EMBL" id="HBGW01044687">
    <property type="protein sequence ID" value="CAD9571033.1"/>
    <property type="molecule type" value="Transcribed_RNA"/>
</dbReference>
<proteinExistence type="predicted"/>
<accession>A0A7S2P152</accession>
<organism evidence="2">
    <name type="scientific">Zooxanthella nutricula</name>
    <dbReference type="NCBI Taxonomy" id="1333877"/>
    <lineage>
        <taxon>Eukaryota</taxon>
        <taxon>Sar</taxon>
        <taxon>Alveolata</taxon>
        <taxon>Dinophyceae</taxon>
        <taxon>Peridiniales</taxon>
        <taxon>Peridiniales incertae sedis</taxon>
        <taxon>Zooxanthella</taxon>
    </lineage>
</organism>
<dbReference type="AlphaFoldDB" id="A0A7S2P152"/>
<evidence type="ECO:0000313" key="2">
    <source>
        <dbReference type="EMBL" id="CAD9571033.1"/>
    </source>
</evidence>
<protein>
    <submittedName>
        <fullName evidence="2">Uncharacterized protein</fullName>
    </submittedName>
</protein>
<reference evidence="2" key="1">
    <citation type="submission" date="2021-01" db="EMBL/GenBank/DDBJ databases">
        <authorList>
            <person name="Corre E."/>
            <person name="Pelletier E."/>
            <person name="Niang G."/>
            <person name="Scheremetjew M."/>
            <person name="Finn R."/>
            <person name="Kale V."/>
            <person name="Holt S."/>
            <person name="Cochrane G."/>
            <person name="Meng A."/>
            <person name="Brown T."/>
            <person name="Cohen L."/>
        </authorList>
    </citation>
    <scope>NUCLEOTIDE SEQUENCE</scope>
    <source>
        <strain evidence="2">RCC3387</strain>
    </source>
</reference>